<dbReference type="Proteomes" id="UP000284842">
    <property type="component" value="Unassembled WGS sequence"/>
</dbReference>
<dbReference type="InParanoid" id="A0A409YTF5"/>
<keyword evidence="5" id="KW-0269">Exonuclease</keyword>
<dbReference type="EMBL" id="NHTK01000684">
    <property type="protein sequence ID" value="PPR06280.1"/>
    <property type="molecule type" value="Genomic_DNA"/>
</dbReference>
<name>A0A409YTF5_9AGAR</name>
<evidence type="ECO:0000256" key="2">
    <source>
        <dbReference type="ARBA" id="ARBA00022722"/>
    </source>
</evidence>
<dbReference type="GO" id="GO:0005634">
    <property type="term" value="C:nucleus"/>
    <property type="evidence" value="ECO:0007669"/>
    <property type="project" value="UniProtKB-SubCell"/>
</dbReference>
<organism evidence="13 14">
    <name type="scientific">Panaeolus cyanescens</name>
    <dbReference type="NCBI Taxonomy" id="181874"/>
    <lineage>
        <taxon>Eukaryota</taxon>
        <taxon>Fungi</taxon>
        <taxon>Dikarya</taxon>
        <taxon>Basidiomycota</taxon>
        <taxon>Agaricomycotina</taxon>
        <taxon>Agaricomycetes</taxon>
        <taxon>Agaricomycetidae</taxon>
        <taxon>Agaricales</taxon>
        <taxon>Agaricineae</taxon>
        <taxon>Galeropsidaceae</taxon>
        <taxon>Panaeolus</taxon>
    </lineage>
</organism>
<evidence type="ECO:0000259" key="12">
    <source>
        <dbReference type="Pfam" id="PF20499"/>
    </source>
</evidence>
<dbReference type="Pfam" id="PF01612">
    <property type="entry name" value="DNA_pol_A_exo1"/>
    <property type="match status" value="1"/>
</dbReference>
<comment type="subcellular location">
    <subcellularLocation>
        <location evidence="1">Nucleus</location>
    </subcellularLocation>
</comment>
<feature type="compositionally biased region" description="Polar residues" evidence="10">
    <location>
        <begin position="191"/>
        <end position="208"/>
    </location>
</feature>
<dbReference type="Gene3D" id="3.30.420.10">
    <property type="entry name" value="Ribonuclease H-like superfamily/Ribonuclease H"/>
    <property type="match status" value="1"/>
</dbReference>
<feature type="region of interest" description="Disordered" evidence="10">
    <location>
        <begin position="1530"/>
        <end position="1564"/>
    </location>
</feature>
<feature type="compositionally biased region" description="Polar residues" evidence="10">
    <location>
        <begin position="228"/>
        <end position="238"/>
    </location>
</feature>
<keyword evidence="2" id="KW-0540">Nuclease</keyword>
<dbReference type="InterPro" id="IPR051132">
    <property type="entry name" value="3-5_Exonuclease_domain"/>
</dbReference>
<dbReference type="Pfam" id="PF20499">
    <property type="entry name" value="DUF6729"/>
    <property type="match status" value="1"/>
</dbReference>
<evidence type="ECO:0000256" key="8">
    <source>
        <dbReference type="ARBA" id="ARBA00040531"/>
    </source>
</evidence>
<evidence type="ECO:0000259" key="11">
    <source>
        <dbReference type="Pfam" id="PF01612"/>
    </source>
</evidence>
<feature type="compositionally biased region" description="Polar residues" evidence="10">
    <location>
        <begin position="993"/>
        <end position="1008"/>
    </location>
</feature>
<dbReference type="GO" id="GO:0006139">
    <property type="term" value="P:nucleobase-containing compound metabolic process"/>
    <property type="evidence" value="ECO:0007669"/>
    <property type="project" value="InterPro"/>
</dbReference>
<reference evidence="13 14" key="1">
    <citation type="journal article" date="2018" name="Evol. Lett.">
        <title>Horizontal gene cluster transfer increased hallucinogenic mushroom diversity.</title>
        <authorList>
            <person name="Reynolds H.T."/>
            <person name="Vijayakumar V."/>
            <person name="Gluck-Thaler E."/>
            <person name="Korotkin H.B."/>
            <person name="Matheny P.B."/>
            <person name="Slot J.C."/>
        </authorList>
    </citation>
    <scope>NUCLEOTIDE SEQUENCE [LARGE SCALE GENOMIC DNA]</scope>
    <source>
        <strain evidence="13 14">2629</strain>
    </source>
</reference>
<evidence type="ECO:0000256" key="5">
    <source>
        <dbReference type="ARBA" id="ARBA00022839"/>
    </source>
</evidence>
<sequence>MRIRIITFLFAESKSKELVHKGLVINFLVNFGYIRRRNSQHAVMPNQGVAATSLTFISENYAAQRSALRDAANITNLIPASNDARLPALPVVPTRRKRGRPPKPKEQIIGISVVKRPVGRPRGSGKEQRDPNLVAVSRGRVGRPPKVKDSGGVVVQLGKYFVPGTRSYLAPSHQNTQPPITLTTLLSGYQVTSGQRQQDPSLSQPHHNTTSTDPTSQPSPQAPHIDSESSSSPTTQQVVPDEDPQRVVDLDDDDILGGEQAGSGLWKDNSAGDSDDDEDDEDGENGDKPGPTLGGKKKSQRSSPAAPPHVMKKFNIIVAECGQRNENGLPKLYSQEQTFWYPQKSTYFILQSPNACPIDLYNPRFFVWDPQALHKDIPCPQCACTLHRHGVAKHPRRCVDSTSSFWIIGYVYRCPRCVNPKSKKTTVTFRSWDPRILSVLPASLAAEFPARLTYRSGLSNTTFSWLRSCIQNGVGVSQFSSMLETQHLLHHDQLHLQYLNYLADGHFHHRWRNRKFKSFLPYDNSSDEGPHGFVPSSQWLRDLYDSFIEEHQQYFNQHIAMLSANICAIDHSHKHIAQVNGERIFIGLLTITNEKGEIRCCVLVGTKSHSQFEETLAQMRRSLSLYGHPQPQLFYTDNMSDKPFLESAFPLLRENVTPIEKYGNLEPFSLPTDVQILVRRDTAAIDAALSTILDNVPLEAEDPDLVVGFDAEWNVTVSEHGAFERGQIAVIQIAYERRVYILQISDLITHQQLPEKLVMLLSNARIRKVGRMVNSDLKQLEQSINSAIPFDGALDLATYAKERHFVTSAKSSLAELCAVTLGKQLSKNVSERVSNAWEQPFLTPEQQQYAAIDAFVPLLVYHELTKYSVPQRLPPNLIPHTPVLLLHTDNVSIIATGHLSPNLHDQSYDGINLTATRTLIEVTNILVPGAIISTHHKRPLESFGSAPFSVVCLRSHLRVFDPSTFATFKSPQCESQPSHPLVSPSIVVQPTSTNSSDELYSSMHNPSQGGPEALQSVESIDCNMTAFSSDENGVGDLLIASDEEFGNVTQSAQLSSIDNQNRQLGEEILQPSASQHIKWDRTVRSRVIKDVFHVFNMLKISTSHGLRKEFARALRDALLVPVKEDRMRISAWAASLSPPLTFEQLQATRPKWLWKRCRRVIPPPEIIYPLVQDLFLVYGPLKDSVTDLPLFNQRLWKTAKQILGLIQQGFLSDPYGVELYTPIALDGKANNLPIYRCARGTNATEGGVHTHLRPRLPSGGASVRHADACIHDFVLQHNLRVGTLNSTGQRYKGHYSIWITNQLQERLLALRDILVDPLEIKGWTNGNLYIQTSERIGIVPVPSDVRLASGMAQYNHNIDNKRPQSYLARKQGTRKAILPIHTPTEQELFKELMKTNTAFNSRTTGPVWKLAVKEWNAHADKQDEIYYKLIEQLRVFYSSYMTRINVKQSLSLTANARRPIIQAVRDPARSDAVPPISTRPLSISVPSSGFDISQLSAGPRADAATSITVTTVQSDLLITHHGHGDDMMDVDPPPSLHHTDTSTVSITSSPQLTGPGPSMSRPDGLLTTPEPMTGEMMTQALANRRLETELLKRNPPKPPAVKHPRKRRTCMRTAQKSGMMHVVDETQRGQPRNVT</sequence>
<evidence type="ECO:0000256" key="1">
    <source>
        <dbReference type="ARBA" id="ARBA00004123"/>
    </source>
</evidence>
<dbReference type="OrthoDB" id="1920326at2759"/>
<keyword evidence="4" id="KW-0378">Hydrolase</keyword>
<evidence type="ECO:0000313" key="13">
    <source>
        <dbReference type="EMBL" id="PPR06280.1"/>
    </source>
</evidence>
<dbReference type="InterPro" id="IPR036397">
    <property type="entry name" value="RNaseH_sf"/>
</dbReference>
<dbReference type="STRING" id="181874.A0A409YTF5"/>
<dbReference type="InterPro" id="IPR012337">
    <property type="entry name" value="RNaseH-like_sf"/>
</dbReference>
<comment type="caution">
    <text evidence="13">The sequence shown here is derived from an EMBL/GenBank/DDBJ whole genome shotgun (WGS) entry which is preliminary data.</text>
</comment>
<dbReference type="PANTHER" id="PTHR13620:SF109">
    <property type="entry name" value="3'-5' EXONUCLEASE"/>
    <property type="match status" value="1"/>
</dbReference>
<evidence type="ECO:0000256" key="10">
    <source>
        <dbReference type="SAM" id="MobiDB-lite"/>
    </source>
</evidence>
<gene>
    <name evidence="13" type="ORF">CVT24_000821</name>
</gene>
<dbReference type="InterPro" id="IPR046616">
    <property type="entry name" value="DUF6729"/>
</dbReference>
<evidence type="ECO:0000256" key="6">
    <source>
        <dbReference type="ARBA" id="ARBA00022842"/>
    </source>
</evidence>
<evidence type="ECO:0000256" key="9">
    <source>
        <dbReference type="ARBA" id="ARBA00042761"/>
    </source>
</evidence>
<evidence type="ECO:0000256" key="3">
    <source>
        <dbReference type="ARBA" id="ARBA00022723"/>
    </source>
</evidence>
<protein>
    <recommendedName>
        <fullName evidence="8">3'-5' exonuclease</fullName>
    </recommendedName>
    <alternativeName>
        <fullName evidence="9">Werner Syndrome-like exonuclease</fullName>
    </alternativeName>
</protein>
<dbReference type="PANTHER" id="PTHR13620">
    <property type="entry name" value="3-5 EXONUCLEASE"/>
    <property type="match status" value="1"/>
</dbReference>
<dbReference type="InterPro" id="IPR002562">
    <property type="entry name" value="3'-5'_exonuclease_dom"/>
</dbReference>
<dbReference type="GO" id="GO:0008408">
    <property type="term" value="F:3'-5' exonuclease activity"/>
    <property type="evidence" value="ECO:0007669"/>
    <property type="project" value="InterPro"/>
</dbReference>
<keyword evidence="3" id="KW-0479">Metal-binding</keyword>
<feature type="compositionally biased region" description="Low complexity" evidence="10">
    <location>
        <begin position="209"/>
        <end position="223"/>
    </location>
</feature>
<dbReference type="SUPFAM" id="SSF53098">
    <property type="entry name" value="Ribonuclease H-like"/>
    <property type="match status" value="1"/>
</dbReference>
<keyword evidence="7" id="KW-0539">Nucleus</keyword>
<evidence type="ECO:0000256" key="4">
    <source>
        <dbReference type="ARBA" id="ARBA00022801"/>
    </source>
</evidence>
<feature type="domain" description="DUF6729" evidence="12">
    <location>
        <begin position="327"/>
        <end position="544"/>
    </location>
</feature>
<feature type="compositionally biased region" description="Acidic residues" evidence="10">
    <location>
        <begin position="273"/>
        <end position="284"/>
    </location>
</feature>
<evidence type="ECO:0000256" key="7">
    <source>
        <dbReference type="ARBA" id="ARBA00023242"/>
    </source>
</evidence>
<feature type="region of interest" description="Disordered" evidence="10">
    <location>
        <begin position="115"/>
        <end position="150"/>
    </location>
</feature>
<feature type="domain" description="3'-5' exonuclease" evidence="11">
    <location>
        <begin position="706"/>
        <end position="866"/>
    </location>
</feature>
<evidence type="ECO:0000313" key="14">
    <source>
        <dbReference type="Proteomes" id="UP000284842"/>
    </source>
</evidence>
<keyword evidence="6" id="KW-0460">Magnesium</keyword>
<feature type="compositionally biased region" description="Polar residues" evidence="10">
    <location>
        <begin position="1541"/>
        <end position="1552"/>
    </location>
</feature>
<dbReference type="GO" id="GO:0046872">
    <property type="term" value="F:metal ion binding"/>
    <property type="evidence" value="ECO:0007669"/>
    <property type="project" value="UniProtKB-KW"/>
</dbReference>
<feature type="region of interest" description="Disordered" evidence="10">
    <location>
        <begin position="191"/>
        <end position="309"/>
    </location>
</feature>
<feature type="region of interest" description="Disordered" evidence="10">
    <location>
        <begin position="993"/>
        <end position="1012"/>
    </location>
</feature>
<keyword evidence="14" id="KW-1185">Reference proteome</keyword>
<dbReference type="CDD" id="cd06141">
    <property type="entry name" value="WRN_exo"/>
    <property type="match status" value="1"/>
</dbReference>
<dbReference type="GO" id="GO:0003676">
    <property type="term" value="F:nucleic acid binding"/>
    <property type="evidence" value="ECO:0007669"/>
    <property type="project" value="InterPro"/>
</dbReference>
<proteinExistence type="predicted"/>
<accession>A0A409YTF5</accession>